<evidence type="ECO:0000259" key="15">
    <source>
        <dbReference type="SMART" id="SM01205"/>
    </source>
</evidence>
<dbReference type="GO" id="GO:0071555">
    <property type="term" value="P:cell wall organization"/>
    <property type="evidence" value="ECO:0007669"/>
    <property type="project" value="UniProtKB-KW"/>
</dbReference>
<feature type="transmembrane region" description="Helical" evidence="14">
    <location>
        <begin position="1381"/>
        <end position="1400"/>
    </location>
</feature>
<keyword evidence="4" id="KW-1003">Cell membrane</keyword>
<keyword evidence="11" id="KW-0961">Cell wall biogenesis/degradation</keyword>
<sequence>MDQTEAELEEVYNIVPLSKLSGDHRCRRSPDLRTLVSTLRTFTVDLQKPPLAPWQSHYDLLDWLSLFFGFQEDNARNQREHLVLHLANHHLRSAETPQEDVISLDSRVLRCFREKLLENYEEWCCFLGEKSEVRLIDGPGNSGTICHELLYVSLYLLIWGESANLRFLPECICYIFHNTARELNMILEDRMDPETGAPLLPKCSGKNGFLDGIVKPLYDVVKEEVEKGRNGIAPHNEWRNYDDINEYFWSRRCFEKGGWPLDAESRFSKNAGKTGFVERRSFWNLFRSFYRLWLMLVLFLQAAIIIAWEEEYKFPWQALPNKEVQIRVLSAFVTWSGLHLLESLLHSVMQWGLVSRETWWIGMRMVLTNVIAATWTGALGWFYVRIWFQRNGDGEWSAEANNRLLLFLRLAFVYFLLKLSAFALSCVPSFGHFLVRKNWKMCEVLMSQTFVGRDLGESKRDYAKYTTFWVLVLVTKFLFSYFLQIQPMINPTKELLHLRDVKYTWHQFFVNCNGLAIGLLWFPVVLIYMMDLQIWYSIWTFLVGVAVGLFSRLGEIRSNQHLRSWFDHIISEVANKFNLIQQDQMLDERESTRSNKFNYIKLSDPRNWVSPHFKKLECNQLWVRKFSVMWNEIIRTFREEDIISDREVELLELPNISWTSRVISWPHFLLSDELLFALSEAYRLADASPTRIWHKICKNEYRRCAVIEAYDSVKHLLLKILGPNSEEHSIVAALFDEIDRSLQIRKFSEIFDMTVLPKIHETLTHLVELLNRSVVDPDEVVCTLQVLYKVVTLDFFKQRRSYQQLKENGLASSCAGLLFENAVQLPNSRDGIFSQQIRRLQMILMPVGSLQKIPASEEAQRRIAFFCNSLVMDLPRAPPVGKMKAFSVLTPYYDEEVLYSKEELQKKNEDGISTLFYLQTIYGNDWHNFMERMRKEGMESPDEIWTTKLRDLRLWASHRGQTLARTVRGMMNYYKALKLLAFLEYHHDMDFSQGLQDPGSTMLDDNADCFSMTSLLSEGCACQRGIALMKYAYVVACQEYGSQKANRDPRAEEILYLMKNNEALRVAYVDEVSEGKEKEYFSVLVKYDRQLRKEIEIYRIKLPGPFKLGEGKPENQNQAIIFTRGDAVQTIDMNQDNYIEEALKMPNLLEEFERLYGTRNPTILGLREHIFTGSVSSLAWFMSAQETSFVTSGQRVLANPLKVRMHYGHPDVFDRIWFLTRGGISKASKKINICEDIFAGFNCTLRGGNVTHHEYIQIGKGRDVGLNQISMFEAKIASGSGEQALSRDIYRLGSKLDFFRMLSLFHSTVGFYFNNMMVIWTVYGLLWGRLYMALGGLETQDKASSKNCFGPVVNIQFIQLILFTGLPAVVDGSVEHGILSALWDFLVMQLELSSVFYTFSMGTRSHFFGRTVLHGGAKYRGTGRGFVVQHRSFAENYRLYARSHFVKALEIALVLTLYTIYSPLAKGAFLFIDTSVAGWFLVASWMLSPFIFNPYGLDWLKTVNDFNEFMSWIGDRGGLFTQSWETWWYEEQDHLRTTSFWGKFLEVILALRFFFFQYGIVYYLHISSGSASILVYLLSWIWIAGVFAVCMVIYCAREKYVIRNHLCYRQVLLGTAVSVALAIVALLQLTNFKLVDLFTALLAFIPTGWGIISIAQVFRSSIQGTRLWDIVVSSARLYDLLFGVIVMAPVAVLAWLPGFQSMQTRILYNEVFVRGVQISQILSGKNIIRNG</sequence>
<feature type="transmembrane region" description="Helical" evidence="14">
    <location>
        <begin position="462"/>
        <end position="483"/>
    </location>
</feature>
<evidence type="ECO:0000256" key="12">
    <source>
        <dbReference type="ARBA" id="ARBA00032165"/>
    </source>
</evidence>
<evidence type="ECO:0000256" key="8">
    <source>
        <dbReference type="ARBA" id="ARBA00022960"/>
    </source>
</evidence>
<feature type="transmembrane region" description="Helical" evidence="14">
    <location>
        <begin position="289"/>
        <end position="308"/>
    </location>
</feature>
<comment type="catalytic activity">
    <reaction evidence="13">
        <text>[(1-&gt;3)-beta-D-glucosyl](n) + UDP-alpha-D-glucose = [(1-&gt;3)-beta-D-glucosyl](n+1) + UDP + H(+)</text>
        <dbReference type="Rhea" id="RHEA:21476"/>
        <dbReference type="Rhea" id="RHEA-COMP:11146"/>
        <dbReference type="Rhea" id="RHEA-COMP:14303"/>
        <dbReference type="ChEBI" id="CHEBI:15378"/>
        <dbReference type="ChEBI" id="CHEBI:37671"/>
        <dbReference type="ChEBI" id="CHEBI:58223"/>
        <dbReference type="ChEBI" id="CHEBI:58885"/>
        <dbReference type="EC" id="2.4.1.34"/>
    </reaction>
</comment>
<evidence type="ECO:0000256" key="11">
    <source>
        <dbReference type="ARBA" id="ARBA00023316"/>
    </source>
</evidence>
<evidence type="ECO:0000256" key="9">
    <source>
        <dbReference type="ARBA" id="ARBA00022989"/>
    </source>
</evidence>
<feature type="transmembrane region" description="Helical" evidence="14">
    <location>
        <begin position="1544"/>
        <end position="1565"/>
    </location>
</feature>
<keyword evidence="6" id="KW-0808">Transferase</keyword>
<evidence type="ECO:0000313" key="17">
    <source>
        <dbReference type="Proteomes" id="UP001634007"/>
    </source>
</evidence>
<evidence type="ECO:0000313" key="16">
    <source>
        <dbReference type="EMBL" id="KAL3754616.1"/>
    </source>
</evidence>
<proteinExistence type="inferred from homology"/>
<dbReference type="EMBL" id="JBJKBG010000001">
    <property type="protein sequence ID" value="KAL3754616.1"/>
    <property type="molecule type" value="Genomic_DNA"/>
</dbReference>
<feature type="transmembrane region" description="Helical" evidence="14">
    <location>
        <begin position="1348"/>
        <end position="1369"/>
    </location>
</feature>
<dbReference type="GO" id="GO:0005886">
    <property type="term" value="C:plasma membrane"/>
    <property type="evidence" value="ECO:0007669"/>
    <property type="project" value="UniProtKB-SubCell"/>
</dbReference>
<feature type="transmembrane region" description="Helical" evidence="14">
    <location>
        <begin position="404"/>
        <end position="431"/>
    </location>
</feature>
<evidence type="ECO:0000256" key="1">
    <source>
        <dbReference type="ARBA" id="ARBA00004651"/>
    </source>
</evidence>
<dbReference type="InterPro" id="IPR003440">
    <property type="entry name" value="Glyco_trans_48_dom"/>
</dbReference>
<dbReference type="PANTHER" id="PTHR12741:SF7">
    <property type="entry name" value="CALLOSE SYNTHASE 12"/>
    <property type="match status" value="1"/>
</dbReference>
<comment type="caution">
    <text evidence="16">The sequence shown here is derived from an EMBL/GenBank/DDBJ whole genome shotgun (WGS) entry which is preliminary data.</text>
</comment>
<feature type="transmembrane region" description="Helical" evidence="14">
    <location>
        <begin position="1467"/>
        <end position="1492"/>
    </location>
</feature>
<dbReference type="Pfam" id="PF02364">
    <property type="entry name" value="Glucan_synthase"/>
    <property type="match status" value="1"/>
</dbReference>
<dbReference type="PANTHER" id="PTHR12741">
    <property type="entry name" value="LYST-INTERACTING PROTEIN LIP5 DOPAMINE RESPONSIVE PROTEIN DRG-1"/>
    <property type="match status" value="1"/>
</dbReference>
<feature type="transmembrane region" description="Helical" evidence="14">
    <location>
        <begin position="328"/>
        <end position="345"/>
    </location>
</feature>
<reference evidence="16 17" key="1">
    <citation type="submission" date="2024-11" db="EMBL/GenBank/DDBJ databases">
        <title>Chromosome-level genome assembly of Eucalyptus globulus Labill. provides insights into its genome evolution.</title>
        <authorList>
            <person name="Li X."/>
        </authorList>
    </citation>
    <scope>NUCLEOTIDE SEQUENCE [LARGE SCALE GENOMIC DNA]</scope>
    <source>
        <strain evidence="16">CL2024</strain>
        <tissue evidence="16">Fresh tender leaves</tissue>
    </source>
</reference>
<evidence type="ECO:0000256" key="14">
    <source>
        <dbReference type="SAM" id="Phobius"/>
    </source>
</evidence>
<feature type="transmembrane region" description="Helical" evidence="14">
    <location>
        <begin position="366"/>
        <end position="384"/>
    </location>
</feature>
<feature type="transmembrane region" description="Helical" evidence="14">
    <location>
        <begin position="1677"/>
        <end position="1696"/>
    </location>
</feature>
<dbReference type="InterPro" id="IPR058851">
    <property type="entry name" value="CALS1_helical"/>
</dbReference>
<name>A0ABD3LW28_EUCGL</name>
<dbReference type="GO" id="GO:0003843">
    <property type="term" value="F:1,3-beta-D-glucan synthase activity"/>
    <property type="evidence" value="ECO:0007669"/>
    <property type="project" value="UniProtKB-EC"/>
</dbReference>
<evidence type="ECO:0000256" key="2">
    <source>
        <dbReference type="ARBA" id="ARBA00009040"/>
    </source>
</evidence>
<feature type="transmembrane region" description="Helical" evidence="14">
    <location>
        <begin position="534"/>
        <end position="554"/>
    </location>
</feature>
<dbReference type="Pfam" id="PF14288">
    <property type="entry name" value="FKS1_dom1"/>
    <property type="match status" value="1"/>
</dbReference>
<organism evidence="16 17">
    <name type="scientific">Eucalyptus globulus</name>
    <name type="common">Tasmanian blue gum</name>
    <dbReference type="NCBI Taxonomy" id="34317"/>
    <lineage>
        <taxon>Eukaryota</taxon>
        <taxon>Viridiplantae</taxon>
        <taxon>Streptophyta</taxon>
        <taxon>Embryophyta</taxon>
        <taxon>Tracheophyta</taxon>
        <taxon>Spermatophyta</taxon>
        <taxon>Magnoliopsida</taxon>
        <taxon>eudicotyledons</taxon>
        <taxon>Gunneridae</taxon>
        <taxon>Pentapetalae</taxon>
        <taxon>rosids</taxon>
        <taxon>malvids</taxon>
        <taxon>Myrtales</taxon>
        <taxon>Myrtaceae</taxon>
        <taxon>Myrtoideae</taxon>
        <taxon>Eucalypteae</taxon>
        <taxon>Eucalyptus</taxon>
    </lineage>
</organism>
<evidence type="ECO:0000256" key="6">
    <source>
        <dbReference type="ARBA" id="ARBA00022679"/>
    </source>
</evidence>
<dbReference type="GO" id="GO:0008360">
    <property type="term" value="P:regulation of cell shape"/>
    <property type="evidence" value="ECO:0007669"/>
    <property type="project" value="UniProtKB-KW"/>
</dbReference>
<evidence type="ECO:0000256" key="10">
    <source>
        <dbReference type="ARBA" id="ARBA00023136"/>
    </source>
</evidence>
<evidence type="ECO:0000256" key="13">
    <source>
        <dbReference type="ARBA" id="ARBA00047777"/>
    </source>
</evidence>
<dbReference type="Pfam" id="PF25968">
    <property type="entry name" value="CALS1"/>
    <property type="match status" value="1"/>
</dbReference>
<keyword evidence="10 14" id="KW-0472">Membrane</keyword>
<dbReference type="Proteomes" id="UP001634007">
    <property type="component" value="Unassembled WGS sequence"/>
</dbReference>
<feature type="transmembrane region" description="Helical" evidence="14">
    <location>
        <begin position="1571"/>
        <end position="1594"/>
    </location>
</feature>
<dbReference type="EC" id="2.4.1.34" evidence="3"/>
<evidence type="ECO:0000256" key="4">
    <source>
        <dbReference type="ARBA" id="ARBA00022475"/>
    </source>
</evidence>
<feature type="transmembrane region" description="Helical" evidence="14">
    <location>
        <begin position="1309"/>
        <end position="1327"/>
    </location>
</feature>
<feature type="transmembrane region" description="Helical" evidence="14">
    <location>
        <begin position="1635"/>
        <end position="1657"/>
    </location>
</feature>
<dbReference type="SMART" id="SM01205">
    <property type="entry name" value="FKS1_dom1"/>
    <property type="match status" value="1"/>
</dbReference>
<gene>
    <name evidence="16" type="ORF">ACJRO7_001808</name>
</gene>
<keyword evidence="9 14" id="KW-1133">Transmembrane helix</keyword>
<evidence type="ECO:0000256" key="7">
    <source>
        <dbReference type="ARBA" id="ARBA00022692"/>
    </source>
</evidence>
<evidence type="ECO:0000256" key="3">
    <source>
        <dbReference type="ARBA" id="ARBA00012589"/>
    </source>
</evidence>
<feature type="transmembrane region" description="Helical" evidence="14">
    <location>
        <begin position="1439"/>
        <end position="1461"/>
    </location>
</feature>
<comment type="similarity">
    <text evidence="2">Belongs to the glycosyltransferase 48 family.</text>
</comment>
<comment type="subcellular location">
    <subcellularLocation>
        <location evidence="1">Cell membrane</location>
        <topology evidence="1">Multi-pass membrane protein</topology>
    </subcellularLocation>
</comment>
<protein>
    <recommendedName>
        <fullName evidence="12">1,3-beta-glucan synthase</fullName>
        <ecNumber evidence="3">2.4.1.34</ecNumber>
    </recommendedName>
    <alternativeName>
        <fullName evidence="12">1,3-beta-glucan synthase</fullName>
    </alternativeName>
</protein>
<keyword evidence="8" id="KW-0133">Cell shape</keyword>
<feature type="domain" description="1,3-beta-glucan synthase component FKS1-like" evidence="15">
    <location>
        <begin position="146"/>
        <end position="262"/>
    </location>
</feature>
<feature type="transmembrane region" description="Helical" evidence="14">
    <location>
        <begin position="503"/>
        <end position="527"/>
    </location>
</feature>
<keyword evidence="7 14" id="KW-0812">Transmembrane</keyword>
<accession>A0ABD3LW28</accession>
<feature type="transmembrane region" description="Helical" evidence="14">
    <location>
        <begin position="1606"/>
        <end position="1629"/>
    </location>
</feature>
<evidence type="ECO:0000256" key="5">
    <source>
        <dbReference type="ARBA" id="ARBA00022676"/>
    </source>
</evidence>
<keyword evidence="17" id="KW-1185">Reference proteome</keyword>
<keyword evidence="5" id="KW-0328">Glycosyltransferase</keyword>
<dbReference type="InterPro" id="IPR026899">
    <property type="entry name" value="FKS1-like_dom1"/>
</dbReference>